<organism evidence="2 3">
    <name type="scientific">Stephania cephalantha</name>
    <dbReference type="NCBI Taxonomy" id="152367"/>
    <lineage>
        <taxon>Eukaryota</taxon>
        <taxon>Viridiplantae</taxon>
        <taxon>Streptophyta</taxon>
        <taxon>Embryophyta</taxon>
        <taxon>Tracheophyta</taxon>
        <taxon>Spermatophyta</taxon>
        <taxon>Magnoliopsida</taxon>
        <taxon>Ranunculales</taxon>
        <taxon>Menispermaceae</taxon>
        <taxon>Menispermoideae</taxon>
        <taxon>Cissampelideae</taxon>
        <taxon>Stephania</taxon>
    </lineage>
</organism>
<gene>
    <name evidence="2" type="ORF">Scep_019176</name>
</gene>
<keyword evidence="1" id="KW-1133">Transmembrane helix</keyword>
<keyword evidence="3" id="KW-1185">Reference proteome</keyword>
<protein>
    <submittedName>
        <fullName evidence="2">Uncharacterized protein</fullName>
    </submittedName>
</protein>
<accession>A0AAP0IAJ7</accession>
<keyword evidence="1" id="KW-0812">Transmembrane</keyword>
<evidence type="ECO:0000313" key="3">
    <source>
        <dbReference type="Proteomes" id="UP001419268"/>
    </source>
</evidence>
<name>A0AAP0IAJ7_9MAGN</name>
<dbReference type="EMBL" id="JBBNAG010000008">
    <property type="protein sequence ID" value="KAK9111657.1"/>
    <property type="molecule type" value="Genomic_DNA"/>
</dbReference>
<feature type="transmembrane region" description="Helical" evidence="1">
    <location>
        <begin position="52"/>
        <end position="76"/>
    </location>
</feature>
<sequence>MFDEMPGRELRVLSLSARRPANFEDQTRTLCSYLCHFMTTLMLDLKESSPGIYYSYFAATDLLLLLLLLLLLYFYVEVLQHTCK</sequence>
<keyword evidence="1" id="KW-0472">Membrane</keyword>
<comment type="caution">
    <text evidence="2">The sequence shown here is derived from an EMBL/GenBank/DDBJ whole genome shotgun (WGS) entry which is preliminary data.</text>
</comment>
<reference evidence="2 3" key="1">
    <citation type="submission" date="2024-01" db="EMBL/GenBank/DDBJ databases">
        <title>Genome assemblies of Stephania.</title>
        <authorList>
            <person name="Yang L."/>
        </authorList>
    </citation>
    <scope>NUCLEOTIDE SEQUENCE [LARGE SCALE GENOMIC DNA]</scope>
    <source>
        <strain evidence="2">JXDWG</strain>
        <tissue evidence="2">Leaf</tissue>
    </source>
</reference>
<proteinExistence type="predicted"/>
<evidence type="ECO:0000313" key="2">
    <source>
        <dbReference type="EMBL" id="KAK9111657.1"/>
    </source>
</evidence>
<evidence type="ECO:0000256" key="1">
    <source>
        <dbReference type="SAM" id="Phobius"/>
    </source>
</evidence>
<dbReference type="Proteomes" id="UP001419268">
    <property type="component" value="Unassembled WGS sequence"/>
</dbReference>
<dbReference type="AlphaFoldDB" id="A0AAP0IAJ7"/>